<evidence type="ECO:0000313" key="4">
    <source>
        <dbReference type="Proteomes" id="UP001321748"/>
    </source>
</evidence>
<keyword evidence="2" id="KW-0238">DNA-binding</keyword>
<organism evidence="3 4">
    <name type="scientific">Bombiscardovia apis</name>
    <dbReference type="NCBI Taxonomy" id="2932182"/>
    <lineage>
        <taxon>Bacteria</taxon>
        <taxon>Bacillati</taxon>
        <taxon>Actinomycetota</taxon>
        <taxon>Actinomycetes</taxon>
        <taxon>Bifidobacteriales</taxon>
        <taxon>Bifidobacteriaceae</taxon>
        <taxon>Bombiscardovia</taxon>
    </lineage>
</organism>
<dbReference type="Gene3D" id="3.90.220.20">
    <property type="entry name" value="DNA methylase specificity domains"/>
    <property type="match status" value="1"/>
</dbReference>
<keyword evidence="1" id="KW-0680">Restriction system</keyword>
<dbReference type="RefSeq" id="WP_317642528.1">
    <property type="nucleotide sequence ID" value="NZ_AP026800.1"/>
</dbReference>
<dbReference type="Proteomes" id="UP001321748">
    <property type="component" value="Chromosome"/>
</dbReference>
<proteinExistence type="predicted"/>
<protein>
    <recommendedName>
        <fullName evidence="5">Type I restriction modification DNA specificity domain-containing protein</fullName>
    </recommendedName>
</protein>
<name>A0ABN6SG94_9BIFI</name>
<dbReference type="EMBL" id="AP026800">
    <property type="protein sequence ID" value="BDR55024.1"/>
    <property type="molecule type" value="Genomic_DNA"/>
</dbReference>
<keyword evidence="4" id="KW-1185">Reference proteome</keyword>
<evidence type="ECO:0000256" key="2">
    <source>
        <dbReference type="ARBA" id="ARBA00023125"/>
    </source>
</evidence>
<evidence type="ECO:0008006" key="5">
    <source>
        <dbReference type="Google" id="ProtNLM"/>
    </source>
</evidence>
<evidence type="ECO:0000256" key="1">
    <source>
        <dbReference type="ARBA" id="ARBA00022747"/>
    </source>
</evidence>
<accession>A0ABN6SG94</accession>
<dbReference type="SUPFAM" id="SSF116734">
    <property type="entry name" value="DNA methylase specificity domain"/>
    <property type="match status" value="1"/>
</dbReference>
<sequence>MRLDELVVVQGGVNSSRANISGSVIKEYSMADFDRDRYSLAEPTRSSWSGPVVETGDILVSLVRGEVVIASNFSSGKIIGQNFAKILFPNQENDSADKRILAAYFVYLLNEDPEVLSQIRILRAGSSTVQKRLTSQNIGNIKVDLIPTEQQEKIGNLCILSRQIVSLQKRRLDLWEQKVHTTLQRCV</sequence>
<gene>
    <name evidence="3" type="ORF">KIMH_11350</name>
</gene>
<evidence type="ECO:0000313" key="3">
    <source>
        <dbReference type="EMBL" id="BDR55024.1"/>
    </source>
</evidence>
<dbReference type="InterPro" id="IPR044946">
    <property type="entry name" value="Restrct_endonuc_typeI_TRD_sf"/>
</dbReference>
<reference evidence="3 4" key="1">
    <citation type="journal article" date="2023" name="Microbiol. Spectr.">
        <title>Symbiosis of Carpenter Bees with Uncharacterized Lactic Acid Bacteria Showing NAD Auxotrophy.</title>
        <authorList>
            <person name="Kawasaki S."/>
            <person name="Ozawa K."/>
            <person name="Mori T."/>
            <person name="Yamamoto A."/>
            <person name="Ito M."/>
            <person name="Ohkuma M."/>
            <person name="Sakamoto M."/>
            <person name="Matsutani M."/>
        </authorList>
    </citation>
    <scope>NUCLEOTIDE SEQUENCE [LARGE SCALE GENOMIC DNA]</scope>
    <source>
        <strain evidence="3 4">KimH</strain>
    </source>
</reference>